<protein>
    <submittedName>
        <fullName evidence="2">Phosphonate C-P lyase system protein PhnG</fullName>
    </submittedName>
</protein>
<accession>A0A4P8L051</accession>
<evidence type="ECO:0000256" key="1">
    <source>
        <dbReference type="SAM" id="MobiDB-lite"/>
    </source>
</evidence>
<dbReference type="Pfam" id="PF06754">
    <property type="entry name" value="PhnG"/>
    <property type="match status" value="1"/>
</dbReference>
<dbReference type="OrthoDB" id="530475at2"/>
<dbReference type="GO" id="GO:0019634">
    <property type="term" value="P:organic phosphonate metabolic process"/>
    <property type="evidence" value="ECO:0007669"/>
    <property type="project" value="InterPro"/>
</dbReference>
<reference evidence="2 3" key="1">
    <citation type="submission" date="2019-05" db="EMBL/GenBank/DDBJ databases">
        <title>The Complete Genome Sequence of the n-alkane-degrading Desulfoglaeba alkanexedens ALDC reveals multiple alkylsuccinate synthase gene clusters.</title>
        <authorList>
            <person name="Callaghan A.V."/>
            <person name="Davidova I.A."/>
            <person name="Duncan K.E."/>
            <person name="Morris B."/>
            <person name="McInerney M.J."/>
        </authorList>
    </citation>
    <scope>NUCLEOTIDE SEQUENCE [LARGE SCALE GENOMIC DNA]</scope>
    <source>
        <strain evidence="2 3">ALDC</strain>
    </source>
</reference>
<gene>
    <name evidence="2" type="primary">phnG</name>
    <name evidence="2" type="ORF">FDQ92_02830</name>
</gene>
<dbReference type="InterPro" id="IPR009609">
    <property type="entry name" value="Phosphonate_metab_PhnG"/>
</dbReference>
<dbReference type="GO" id="GO:0015716">
    <property type="term" value="P:organic phosphonate transport"/>
    <property type="evidence" value="ECO:0007669"/>
    <property type="project" value="InterPro"/>
</dbReference>
<dbReference type="NCBIfam" id="TIGR03293">
    <property type="entry name" value="PhnG_redo"/>
    <property type="match status" value="1"/>
</dbReference>
<sequence length="167" mass="19008">MRQEHESETSSAGTENGADLHDGREQRRHWLSVLAHALPRELERAFQQLPDPPEYTFLRRPETGLVLVEARTGGTGGLFYPGEATVTRCTIQLKDGTLGVGYVLGSDMRRAERVAVFDALLQNERLRGRLMTAVVEPLERRQKERRRLKRARAASTRVEFLTLRRGE</sequence>
<keyword evidence="2" id="KW-0456">Lyase</keyword>
<dbReference type="GO" id="GO:0016829">
    <property type="term" value="F:lyase activity"/>
    <property type="evidence" value="ECO:0007669"/>
    <property type="project" value="UniProtKB-KW"/>
</dbReference>
<organism evidence="2 3">
    <name type="scientific">Desulfoglaeba alkanexedens ALDC</name>
    <dbReference type="NCBI Taxonomy" id="980445"/>
    <lineage>
        <taxon>Bacteria</taxon>
        <taxon>Pseudomonadati</taxon>
        <taxon>Thermodesulfobacteriota</taxon>
        <taxon>Syntrophobacteria</taxon>
        <taxon>Syntrophobacterales</taxon>
        <taxon>Syntrophobacteraceae</taxon>
        <taxon>Desulfoglaeba</taxon>
    </lineage>
</organism>
<dbReference type="Proteomes" id="UP000298602">
    <property type="component" value="Chromosome"/>
</dbReference>
<dbReference type="EMBL" id="CP040098">
    <property type="protein sequence ID" value="QCQ21217.1"/>
    <property type="molecule type" value="Genomic_DNA"/>
</dbReference>
<evidence type="ECO:0000313" key="3">
    <source>
        <dbReference type="Proteomes" id="UP000298602"/>
    </source>
</evidence>
<proteinExistence type="predicted"/>
<feature type="region of interest" description="Disordered" evidence="1">
    <location>
        <begin position="1"/>
        <end position="21"/>
    </location>
</feature>
<dbReference type="KEGG" id="dax:FDQ92_02830"/>
<name>A0A4P8L051_9BACT</name>
<evidence type="ECO:0000313" key="2">
    <source>
        <dbReference type="EMBL" id="QCQ21217.1"/>
    </source>
</evidence>
<reference evidence="2 3" key="2">
    <citation type="submission" date="2019-05" db="EMBL/GenBank/DDBJ databases">
        <authorList>
            <person name="Suflita J.M."/>
            <person name="Marks C.R."/>
        </authorList>
    </citation>
    <scope>NUCLEOTIDE SEQUENCE [LARGE SCALE GENOMIC DNA]</scope>
    <source>
        <strain evidence="2 3">ALDC</strain>
    </source>
</reference>
<dbReference type="RefSeq" id="WP_137423186.1">
    <property type="nucleotide sequence ID" value="NZ_CP040098.1"/>
</dbReference>
<dbReference type="AlphaFoldDB" id="A0A4P8L051"/>
<keyword evidence="3" id="KW-1185">Reference proteome</keyword>